<reference evidence="8" key="1">
    <citation type="journal article" date="2015" name="Genome Announc.">
        <title>Draft Genome Sequence of Anaerolineae Strain TC1, a Novel Isolate from a Methanogenic Wastewater Treatment System.</title>
        <authorList>
            <person name="Matsuura N."/>
            <person name="Tourlousse D.M."/>
            <person name="Sun L."/>
            <person name="Toyonaga M."/>
            <person name="Kuroda K."/>
            <person name="Ohashi A."/>
            <person name="Cruz R."/>
            <person name="Yamaguchi T."/>
            <person name="Sekiguchi Y."/>
        </authorList>
    </citation>
    <scope>NUCLEOTIDE SEQUENCE [LARGE SCALE GENOMIC DNA]</scope>
    <source>
        <strain evidence="8">TC1</strain>
    </source>
</reference>
<evidence type="ECO:0000256" key="7">
    <source>
        <dbReference type="SAM" id="MobiDB-lite"/>
    </source>
</evidence>
<dbReference type="GO" id="GO:0015935">
    <property type="term" value="C:small ribosomal subunit"/>
    <property type="evidence" value="ECO:0007669"/>
    <property type="project" value="UniProtKB-ARBA"/>
</dbReference>
<evidence type="ECO:0000256" key="6">
    <source>
        <dbReference type="RuleBase" id="RU003815"/>
    </source>
</evidence>
<gene>
    <name evidence="5" type="primary">rpsI</name>
    <name evidence="8" type="ORF">ATC1_12343</name>
</gene>
<accession>A0A0K8PAW6</accession>
<evidence type="ECO:0000256" key="4">
    <source>
        <dbReference type="ARBA" id="ARBA00035259"/>
    </source>
</evidence>
<dbReference type="InterPro" id="IPR020574">
    <property type="entry name" value="Ribosomal_uS9_CS"/>
</dbReference>
<keyword evidence="2 5" id="KW-0689">Ribosomal protein</keyword>
<evidence type="ECO:0000313" key="8">
    <source>
        <dbReference type="EMBL" id="GAP39807.1"/>
    </source>
</evidence>
<dbReference type="InterPro" id="IPR023035">
    <property type="entry name" value="Ribosomal_uS9_bac/plastid"/>
</dbReference>
<evidence type="ECO:0000256" key="3">
    <source>
        <dbReference type="ARBA" id="ARBA00023274"/>
    </source>
</evidence>
<keyword evidence="3 5" id="KW-0687">Ribonucleoprotein</keyword>
<feature type="compositionally biased region" description="Basic residues" evidence="7">
    <location>
        <begin position="112"/>
        <end position="131"/>
    </location>
</feature>
<dbReference type="InterPro" id="IPR020568">
    <property type="entry name" value="Ribosomal_Su5_D2-typ_SF"/>
</dbReference>
<evidence type="ECO:0000256" key="2">
    <source>
        <dbReference type="ARBA" id="ARBA00022980"/>
    </source>
</evidence>
<proteinExistence type="inferred from homology"/>
<dbReference type="EMBL" id="DF968180">
    <property type="protein sequence ID" value="GAP39807.1"/>
    <property type="molecule type" value="Genomic_DNA"/>
</dbReference>
<dbReference type="PANTHER" id="PTHR21569:SF1">
    <property type="entry name" value="SMALL RIBOSOMAL SUBUNIT PROTEIN US9M"/>
    <property type="match status" value="1"/>
</dbReference>
<dbReference type="Proteomes" id="UP000053370">
    <property type="component" value="Unassembled WGS sequence"/>
</dbReference>
<dbReference type="PATRIC" id="fig|1678840.3.peg.904"/>
<dbReference type="InterPro" id="IPR000754">
    <property type="entry name" value="Ribosomal_uS9"/>
</dbReference>
<dbReference type="HAMAP" id="MF_00532_B">
    <property type="entry name" value="Ribosomal_uS9_B"/>
    <property type="match status" value="1"/>
</dbReference>
<dbReference type="RefSeq" id="WP_062278544.1">
    <property type="nucleotide sequence ID" value="NZ_DF968180.1"/>
</dbReference>
<dbReference type="FunFam" id="3.30.230.10:FF:000001">
    <property type="entry name" value="30S ribosomal protein S9"/>
    <property type="match status" value="1"/>
</dbReference>
<dbReference type="GO" id="GO:0003723">
    <property type="term" value="F:RNA binding"/>
    <property type="evidence" value="ECO:0007669"/>
    <property type="project" value="TreeGrafter"/>
</dbReference>
<name>A0A0K8PAW6_9CHLR</name>
<dbReference type="NCBIfam" id="NF001099">
    <property type="entry name" value="PRK00132.1"/>
    <property type="match status" value="1"/>
</dbReference>
<protein>
    <recommendedName>
        <fullName evidence="4 5">Small ribosomal subunit protein uS9</fullName>
    </recommendedName>
</protein>
<feature type="region of interest" description="Disordered" evidence="7">
    <location>
        <begin position="106"/>
        <end position="131"/>
    </location>
</feature>
<dbReference type="Gene3D" id="3.30.230.10">
    <property type="match status" value="1"/>
</dbReference>
<dbReference type="PROSITE" id="PS00360">
    <property type="entry name" value="RIBOSOMAL_S9"/>
    <property type="match status" value="1"/>
</dbReference>
<evidence type="ECO:0000313" key="9">
    <source>
        <dbReference type="Proteomes" id="UP000053370"/>
    </source>
</evidence>
<sequence>MAGKYYEGVGRRKESVARVRLSTGTGDFTVNDKPIANYFTRLGDVEAILVPFSAINQDLNGYDVSVHVNGGGVTGQTDAVQLGLARAIVKMDGTLKPALSHAGLLTRDPRIKERKKPGLKRARKAPTYTKR</sequence>
<dbReference type="AlphaFoldDB" id="A0A0K8PAW6"/>
<comment type="similarity">
    <text evidence="1 5 6">Belongs to the universal ribosomal protein uS9 family.</text>
</comment>
<keyword evidence="9" id="KW-1185">Reference proteome</keyword>
<dbReference type="GO" id="GO:0006412">
    <property type="term" value="P:translation"/>
    <property type="evidence" value="ECO:0007669"/>
    <property type="project" value="UniProtKB-UniRule"/>
</dbReference>
<dbReference type="InterPro" id="IPR014721">
    <property type="entry name" value="Ribsml_uS5_D2-typ_fold_subgr"/>
</dbReference>
<evidence type="ECO:0000256" key="5">
    <source>
        <dbReference type="HAMAP-Rule" id="MF_00532"/>
    </source>
</evidence>
<dbReference type="Pfam" id="PF00380">
    <property type="entry name" value="Ribosomal_S9"/>
    <property type="match status" value="1"/>
</dbReference>
<dbReference type="PANTHER" id="PTHR21569">
    <property type="entry name" value="RIBOSOMAL PROTEIN S9"/>
    <property type="match status" value="1"/>
</dbReference>
<evidence type="ECO:0000256" key="1">
    <source>
        <dbReference type="ARBA" id="ARBA00005251"/>
    </source>
</evidence>
<dbReference type="GO" id="GO:0005737">
    <property type="term" value="C:cytoplasm"/>
    <property type="evidence" value="ECO:0007669"/>
    <property type="project" value="UniProtKB-ARBA"/>
</dbReference>
<dbReference type="OrthoDB" id="9803965at2"/>
<dbReference type="STRING" id="1678840.ATC1_12343"/>
<dbReference type="SUPFAM" id="SSF54211">
    <property type="entry name" value="Ribosomal protein S5 domain 2-like"/>
    <property type="match status" value="1"/>
</dbReference>
<organism evidence="8">
    <name type="scientific">Flexilinea flocculi</name>
    <dbReference type="NCBI Taxonomy" id="1678840"/>
    <lineage>
        <taxon>Bacteria</taxon>
        <taxon>Bacillati</taxon>
        <taxon>Chloroflexota</taxon>
        <taxon>Anaerolineae</taxon>
        <taxon>Anaerolineales</taxon>
        <taxon>Anaerolineaceae</taxon>
        <taxon>Flexilinea</taxon>
    </lineage>
</organism>
<dbReference type="GO" id="GO:0003735">
    <property type="term" value="F:structural constituent of ribosome"/>
    <property type="evidence" value="ECO:0007669"/>
    <property type="project" value="InterPro"/>
</dbReference>